<dbReference type="InterPro" id="IPR029033">
    <property type="entry name" value="His_PPase_superfam"/>
</dbReference>
<dbReference type="NCBIfam" id="TIGR00249">
    <property type="entry name" value="sixA"/>
    <property type="match status" value="1"/>
</dbReference>
<evidence type="ECO:0000313" key="3">
    <source>
        <dbReference type="Proteomes" id="UP000319829"/>
    </source>
</evidence>
<dbReference type="GO" id="GO:0005737">
    <property type="term" value="C:cytoplasm"/>
    <property type="evidence" value="ECO:0007669"/>
    <property type="project" value="InterPro"/>
</dbReference>
<dbReference type="InterPro" id="IPR004449">
    <property type="entry name" value="SixA"/>
</dbReference>
<evidence type="ECO:0000313" key="2">
    <source>
        <dbReference type="EMBL" id="TMQ55175.1"/>
    </source>
</evidence>
<dbReference type="Proteomes" id="UP000319829">
    <property type="component" value="Unassembled WGS sequence"/>
</dbReference>
<dbReference type="InterPro" id="IPR013078">
    <property type="entry name" value="His_Pase_superF_clade-1"/>
</dbReference>
<sequence>MVVVQRIRQSQNRGQHAHTFAGALRKLRETFMAHVRRRLAVVSRDARDDVKLLVAQSQNGGLGDDVVRVPVMPRRRDEVADFVQESADLEQQAFAFSQIVNVLELVEQGYRERGHVPGVPGIGLVLAHDGLSGVQGLRSLELLLAGGSGFLRQIEKDPVDQADERHLDLVHPRAGRDVLENRAGRHDHVRAVGPKLESARSLLRRHLRHGVKERPQAREGERYRFPLVHIARPVSRRPPSRTASPTPGGPVHSQRSERLDVPSGPDELRYRVPAERVQERKSGRTDRFVEEAKELPSPALPDLLQQSNGSQVVRFHEQNLAPLHQRQLARPAADVDDDRRAPHERELGAHPKRDQARFLGSRDQLEVDPRLAVHAIQERGTVLCLPRGARRDRPVHNDAVLLHAAAKVTKRIERGVHGLRRDPAGVEHGLAEADRNPPPLEDSVTGRALELGDGEPDRVAADIHTGTADRERARLGCRHGAHLTSYVRLSEPLEVVMELLIVRHAIAVEHGDPAFENDDDRPLTPEGIHKFRLAARGLKEVAPKLDRIISSPLVRARQTAEILRDVVSPHRKIDFCDHLVPSGDHAELVAYLNRLGVESVALVGHEPHLSSFTSYLLAGKHDTAFVEYKKGGAGLVEFPDALAAGSGTLEWLIQPGALRDIGAA</sequence>
<dbReference type="EMBL" id="VBOU01000041">
    <property type="protein sequence ID" value="TMQ55175.1"/>
    <property type="molecule type" value="Genomic_DNA"/>
</dbReference>
<dbReference type="SUPFAM" id="SSF53254">
    <property type="entry name" value="Phosphoglycerate mutase-like"/>
    <property type="match status" value="1"/>
</dbReference>
<protein>
    <submittedName>
        <fullName evidence="2">Phosphohistidine phosphatase SixA</fullName>
    </submittedName>
</protein>
<gene>
    <name evidence="2" type="primary">sixA</name>
    <name evidence="2" type="ORF">E6K74_03865</name>
</gene>
<organism evidence="2 3">
    <name type="scientific">Eiseniibacteriota bacterium</name>
    <dbReference type="NCBI Taxonomy" id="2212470"/>
    <lineage>
        <taxon>Bacteria</taxon>
        <taxon>Candidatus Eiseniibacteriota</taxon>
    </lineage>
</organism>
<dbReference type="AlphaFoldDB" id="A0A538SUY8"/>
<proteinExistence type="predicted"/>
<dbReference type="Pfam" id="PF00300">
    <property type="entry name" value="His_Phos_1"/>
    <property type="match status" value="1"/>
</dbReference>
<feature type="compositionally biased region" description="Basic and acidic residues" evidence="1">
    <location>
        <begin position="210"/>
        <end position="224"/>
    </location>
</feature>
<dbReference type="GO" id="GO:0101006">
    <property type="term" value="F:protein histidine phosphatase activity"/>
    <property type="evidence" value="ECO:0007669"/>
    <property type="project" value="InterPro"/>
</dbReference>
<evidence type="ECO:0000256" key="1">
    <source>
        <dbReference type="SAM" id="MobiDB-lite"/>
    </source>
</evidence>
<name>A0A538SUY8_UNCEI</name>
<feature type="compositionally biased region" description="Basic and acidic residues" evidence="1">
    <location>
        <begin position="337"/>
        <end position="351"/>
    </location>
</feature>
<feature type="compositionally biased region" description="Basic and acidic residues" evidence="1">
    <location>
        <begin position="254"/>
        <end position="287"/>
    </location>
</feature>
<feature type="region of interest" description="Disordered" evidence="1">
    <location>
        <begin position="325"/>
        <end position="351"/>
    </location>
</feature>
<dbReference type="CDD" id="cd07067">
    <property type="entry name" value="HP_PGM_like"/>
    <property type="match status" value="1"/>
</dbReference>
<accession>A0A538SUY8</accession>
<comment type="caution">
    <text evidence="2">The sequence shown here is derived from an EMBL/GenBank/DDBJ whole genome shotgun (WGS) entry which is preliminary data.</text>
</comment>
<reference evidence="2 3" key="1">
    <citation type="journal article" date="2019" name="Nat. Microbiol.">
        <title>Mediterranean grassland soil C-N compound turnover is dependent on rainfall and depth, and is mediated by genomically divergent microorganisms.</title>
        <authorList>
            <person name="Diamond S."/>
            <person name="Andeer P.F."/>
            <person name="Li Z."/>
            <person name="Crits-Christoph A."/>
            <person name="Burstein D."/>
            <person name="Anantharaman K."/>
            <person name="Lane K.R."/>
            <person name="Thomas B.C."/>
            <person name="Pan C."/>
            <person name="Northen T.R."/>
            <person name="Banfield J.F."/>
        </authorList>
    </citation>
    <scope>NUCLEOTIDE SEQUENCE [LARGE SCALE GENOMIC DNA]</scope>
    <source>
        <strain evidence="2">WS_4</strain>
    </source>
</reference>
<dbReference type="SMART" id="SM00855">
    <property type="entry name" value="PGAM"/>
    <property type="match status" value="1"/>
</dbReference>
<feature type="region of interest" description="Disordered" evidence="1">
    <location>
        <begin position="208"/>
        <end position="287"/>
    </location>
</feature>
<feature type="compositionally biased region" description="Low complexity" evidence="1">
    <location>
        <begin position="240"/>
        <end position="250"/>
    </location>
</feature>
<dbReference type="Gene3D" id="3.40.50.1240">
    <property type="entry name" value="Phosphoglycerate mutase-like"/>
    <property type="match status" value="1"/>
</dbReference>